<accession>A0AAV8FZ79</accession>
<protein>
    <recommendedName>
        <fullName evidence="4">cinnamyl-alcohol dehydrogenase</fullName>
        <ecNumber evidence="4">1.1.1.195</ecNumber>
    </recommendedName>
</protein>
<evidence type="ECO:0000313" key="18">
    <source>
        <dbReference type="Proteomes" id="UP001140206"/>
    </source>
</evidence>
<dbReference type="GO" id="GO:0009809">
    <property type="term" value="P:lignin biosynthetic process"/>
    <property type="evidence" value="ECO:0007669"/>
    <property type="project" value="UniProtKB-KW"/>
</dbReference>
<comment type="catalytic activity">
    <reaction evidence="11">
        <text>(E)-sinapyl alcohol + NADP(+) = (E)-sinapaldehyde + NADPH + H(+)</text>
        <dbReference type="Rhea" id="RHEA:45704"/>
        <dbReference type="ChEBI" id="CHEBI:15378"/>
        <dbReference type="ChEBI" id="CHEBI:27949"/>
        <dbReference type="ChEBI" id="CHEBI:57783"/>
        <dbReference type="ChEBI" id="CHEBI:58349"/>
        <dbReference type="ChEBI" id="CHEBI:64557"/>
        <dbReference type="EC" id="1.1.1.195"/>
    </reaction>
    <physiologicalReaction direction="right-to-left" evidence="11">
        <dbReference type="Rhea" id="RHEA:45706"/>
    </physiologicalReaction>
</comment>
<comment type="catalytic activity">
    <reaction evidence="14">
        <text>(E)-cinnamyl alcohol + NADP(+) = (E)-cinnamaldehyde + NADPH + H(+)</text>
        <dbReference type="Rhea" id="RHEA:10392"/>
        <dbReference type="ChEBI" id="CHEBI:15378"/>
        <dbReference type="ChEBI" id="CHEBI:16731"/>
        <dbReference type="ChEBI" id="CHEBI:33227"/>
        <dbReference type="ChEBI" id="CHEBI:57783"/>
        <dbReference type="ChEBI" id="CHEBI:58349"/>
        <dbReference type="EC" id="1.1.1.195"/>
    </reaction>
    <physiologicalReaction direction="right-to-left" evidence="14">
        <dbReference type="Rhea" id="RHEA:10394"/>
    </physiologicalReaction>
</comment>
<evidence type="ECO:0000256" key="8">
    <source>
        <dbReference type="ARBA" id="ARBA00022857"/>
    </source>
</evidence>
<dbReference type="InterPro" id="IPR036291">
    <property type="entry name" value="NAD(P)-bd_dom_sf"/>
</dbReference>
<dbReference type="GO" id="GO:0008270">
    <property type="term" value="F:zinc ion binding"/>
    <property type="evidence" value="ECO:0007669"/>
    <property type="project" value="InterPro"/>
</dbReference>
<comment type="catalytic activity">
    <reaction evidence="10">
        <text>(E)-4-coumaroyl alcohol + NADP(+) = (E)-4-coumaraldehyde + NADPH + H(+)</text>
        <dbReference type="Rhea" id="RHEA:45724"/>
        <dbReference type="ChEBI" id="CHEBI:15378"/>
        <dbReference type="ChEBI" id="CHEBI:28353"/>
        <dbReference type="ChEBI" id="CHEBI:57783"/>
        <dbReference type="ChEBI" id="CHEBI:58349"/>
        <dbReference type="ChEBI" id="CHEBI:64555"/>
        <dbReference type="EC" id="1.1.1.195"/>
    </reaction>
    <physiologicalReaction direction="right-to-left" evidence="10">
        <dbReference type="Rhea" id="RHEA:45726"/>
    </physiologicalReaction>
</comment>
<organism evidence="17 18">
    <name type="scientific">Rhynchospora pubera</name>
    <dbReference type="NCBI Taxonomy" id="906938"/>
    <lineage>
        <taxon>Eukaryota</taxon>
        <taxon>Viridiplantae</taxon>
        <taxon>Streptophyta</taxon>
        <taxon>Embryophyta</taxon>
        <taxon>Tracheophyta</taxon>
        <taxon>Spermatophyta</taxon>
        <taxon>Magnoliopsida</taxon>
        <taxon>Liliopsida</taxon>
        <taxon>Poales</taxon>
        <taxon>Cyperaceae</taxon>
        <taxon>Cyperoideae</taxon>
        <taxon>Rhynchosporeae</taxon>
        <taxon>Rhynchospora</taxon>
    </lineage>
</organism>
<evidence type="ECO:0000256" key="5">
    <source>
        <dbReference type="ARBA" id="ARBA00022723"/>
    </source>
</evidence>
<dbReference type="PANTHER" id="PTHR42683">
    <property type="entry name" value="ALDEHYDE REDUCTASE"/>
    <property type="match status" value="1"/>
</dbReference>
<dbReference type="PROSITE" id="PS00059">
    <property type="entry name" value="ADH_ZINC"/>
    <property type="match status" value="1"/>
</dbReference>
<keyword evidence="18" id="KW-1185">Reference proteome</keyword>
<comment type="cofactor">
    <cofactor evidence="1 15">
        <name>Zn(2+)</name>
        <dbReference type="ChEBI" id="CHEBI:29105"/>
    </cofactor>
</comment>
<dbReference type="GO" id="GO:0045551">
    <property type="term" value="F:cinnamyl-alcohol dehydrogenase activity"/>
    <property type="evidence" value="ECO:0007669"/>
    <property type="project" value="UniProtKB-EC"/>
</dbReference>
<comment type="catalytic activity">
    <reaction evidence="13">
        <text>(E)-coniferol + NADP(+) = (E)-coniferaldehyde + NADPH + H(+)</text>
        <dbReference type="Rhea" id="RHEA:22444"/>
        <dbReference type="ChEBI" id="CHEBI:15378"/>
        <dbReference type="ChEBI" id="CHEBI:16547"/>
        <dbReference type="ChEBI" id="CHEBI:17745"/>
        <dbReference type="ChEBI" id="CHEBI:57783"/>
        <dbReference type="ChEBI" id="CHEBI:58349"/>
        <dbReference type="EC" id="1.1.1.195"/>
    </reaction>
    <physiologicalReaction direction="right-to-left" evidence="13">
        <dbReference type="Rhea" id="RHEA:22446"/>
    </physiologicalReaction>
</comment>
<dbReference type="Proteomes" id="UP001140206">
    <property type="component" value="Chromosome 2"/>
</dbReference>
<evidence type="ECO:0000256" key="13">
    <source>
        <dbReference type="ARBA" id="ARBA00049311"/>
    </source>
</evidence>
<keyword evidence="6" id="KW-0438">Lignin biosynthesis</keyword>
<dbReference type="EC" id="1.1.1.195" evidence="4"/>
<evidence type="ECO:0000256" key="6">
    <source>
        <dbReference type="ARBA" id="ARBA00022733"/>
    </source>
</evidence>
<keyword evidence="5 15" id="KW-0479">Metal-binding</keyword>
<evidence type="ECO:0000256" key="15">
    <source>
        <dbReference type="RuleBase" id="RU361277"/>
    </source>
</evidence>
<evidence type="ECO:0000256" key="1">
    <source>
        <dbReference type="ARBA" id="ARBA00001947"/>
    </source>
</evidence>
<gene>
    <name evidence="17" type="ORF">LUZ62_047457</name>
</gene>
<comment type="catalytic activity">
    <reaction evidence="12">
        <text>(E)-caffeyl alcohol + NADP(+) = (E)-caffeyl aldehyde + NADPH + H(+)</text>
        <dbReference type="Rhea" id="RHEA:45728"/>
        <dbReference type="ChEBI" id="CHEBI:15378"/>
        <dbReference type="ChEBI" id="CHEBI:28323"/>
        <dbReference type="ChEBI" id="CHEBI:31334"/>
        <dbReference type="ChEBI" id="CHEBI:57783"/>
        <dbReference type="ChEBI" id="CHEBI:58349"/>
    </reaction>
    <physiologicalReaction direction="right-to-left" evidence="12">
        <dbReference type="Rhea" id="RHEA:45730"/>
    </physiologicalReaction>
</comment>
<comment type="subunit">
    <text evidence="3">Homodimer.</text>
</comment>
<dbReference type="CDD" id="cd05283">
    <property type="entry name" value="CAD1"/>
    <property type="match status" value="1"/>
</dbReference>
<evidence type="ECO:0000256" key="9">
    <source>
        <dbReference type="ARBA" id="ARBA00023002"/>
    </source>
</evidence>
<dbReference type="AlphaFoldDB" id="A0AAV8FZ79"/>
<keyword evidence="9" id="KW-0560">Oxidoreductase</keyword>
<dbReference type="Pfam" id="PF00107">
    <property type="entry name" value="ADH_zinc_N"/>
    <property type="match status" value="1"/>
</dbReference>
<feature type="domain" description="Enoyl reductase (ER)" evidence="16">
    <location>
        <begin position="17"/>
        <end position="345"/>
    </location>
</feature>
<dbReference type="FunFam" id="3.40.50.720:FF:000022">
    <property type="entry name" value="Cinnamyl alcohol dehydrogenase"/>
    <property type="match status" value="1"/>
</dbReference>
<comment type="similarity">
    <text evidence="15">Belongs to the zinc-containing alcohol dehydrogenase family.</text>
</comment>
<keyword evidence="7 15" id="KW-0862">Zinc</keyword>
<dbReference type="InterPro" id="IPR020843">
    <property type="entry name" value="ER"/>
</dbReference>
<dbReference type="Gene3D" id="3.40.50.720">
    <property type="entry name" value="NAD(P)-binding Rossmann-like Domain"/>
    <property type="match status" value="1"/>
</dbReference>
<evidence type="ECO:0000313" key="17">
    <source>
        <dbReference type="EMBL" id="KAJ4796211.1"/>
    </source>
</evidence>
<evidence type="ECO:0000259" key="16">
    <source>
        <dbReference type="SMART" id="SM00829"/>
    </source>
</evidence>
<comment type="caution">
    <text evidence="17">The sequence shown here is derived from an EMBL/GenBank/DDBJ whole genome shotgun (WGS) entry which is preliminary data.</text>
</comment>
<dbReference type="SUPFAM" id="SSF50129">
    <property type="entry name" value="GroES-like"/>
    <property type="match status" value="1"/>
</dbReference>
<dbReference type="InterPro" id="IPR013154">
    <property type="entry name" value="ADH-like_N"/>
</dbReference>
<sequence>MDQREKAFGWAARDSSGLLSPFSFTLRANGEEDITLKVLYCGVCHTDLSTIKNEWGNAQYPVVPGHEIIGVVTDIGLKVSNFKVGDIAGIGYIAFSCLSCENCSSNFENYCPKLVPFFNGTLPDETTTYGGFSNKITINEHFSVKIPENLPLPAGTAPLLCGGITVYCALKNYGLNRPGLHLGVVGLGGLGHLAVKFAKALGMKVSVVSSGGKREEAMKILGADSFLVRGNSEEIKAAQGTMDGIIDTVPEVHDIVPLIGLLKTHGKLLMVGSPDKPLELPVYPLMSGGKSIGGSMIGGVKDMQEMLKFAAAHHITAEVEVVPMDYVNTAMERLEKGDVRYRFVIDVAETIEAE</sequence>
<name>A0AAV8FZ79_9POAL</name>
<reference evidence="17" key="1">
    <citation type="submission" date="2022-08" db="EMBL/GenBank/DDBJ databases">
        <authorList>
            <person name="Marques A."/>
        </authorList>
    </citation>
    <scope>NUCLEOTIDE SEQUENCE</scope>
    <source>
        <strain evidence="17">RhyPub2mFocal</strain>
        <tissue evidence="17">Leaves</tissue>
    </source>
</reference>
<evidence type="ECO:0000256" key="2">
    <source>
        <dbReference type="ARBA" id="ARBA00004928"/>
    </source>
</evidence>
<dbReference type="SMART" id="SM00829">
    <property type="entry name" value="PKS_ER"/>
    <property type="match status" value="1"/>
</dbReference>
<comment type="pathway">
    <text evidence="2">Aromatic compound metabolism; phenylpropanoid biosynthesis.</text>
</comment>
<proteinExistence type="inferred from homology"/>
<evidence type="ECO:0000256" key="14">
    <source>
        <dbReference type="ARBA" id="ARBA00049332"/>
    </source>
</evidence>
<dbReference type="InterPro" id="IPR002328">
    <property type="entry name" value="ADH_Zn_CS"/>
</dbReference>
<evidence type="ECO:0000256" key="3">
    <source>
        <dbReference type="ARBA" id="ARBA00011738"/>
    </source>
</evidence>
<dbReference type="InterPro" id="IPR011032">
    <property type="entry name" value="GroES-like_sf"/>
</dbReference>
<evidence type="ECO:0000256" key="4">
    <source>
        <dbReference type="ARBA" id="ARBA00013171"/>
    </source>
</evidence>
<dbReference type="FunFam" id="3.90.180.10:FF:000100">
    <property type="entry name" value="Putative cinnamyl alcohol dehydrogenase 6"/>
    <property type="match status" value="1"/>
</dbReference>
<dbReference type="Pfam" id="PF08240">
    <property type="entry name" value="ADH_N"/>
    <property type="match status" value="1"/>
</dbReference>
<dbReference type="SUPFAM" id="SSF51735">
    <property type="entry name" value="NAD(P)-binding Rossmann-fold domains"/>
    <property type="match status" value="1"/>
</dbReference>
<evidence type="ECO:0000256" key="7">
    <source>
        <dbReference type="ARBA" id="ARBA00022833"/>
    </source>
</evidence>
<evidence type="ECO:0000256" key="11">
    <source>
        <dbReference type="ARBA" id="ARBA00048379"/>
    </source>
</evidence>
<evidence type="ECO:0000256" key="12">
    <source>
        <dbReference type="ARBA" id="ARBA00049226"/>
    </source>
</evidence>
<keyword evidence="8" id="KW-0521">NADP</keyword>
<dbReference type="Gene3D" id="3.90.180.10">
    <property type="entry name" value="Medium-chain alcohol dehydrogenases, catalytic domain"/>
    <property type="match status" value="1"/>
</dbReference>
<dbReference type="InterPro" id="IPR047109">
    <property type="entry name" value="CAD-like"/>
</dbReference>
<dbReference type="InterPro" id="IPR013149">
    <property type="entry name" value="ADH-like_C"/>
</dbReference>
<evidence type="ECO:0000256" key="10">
    <source>
        <dbReference type="ARBA" id="ARBA00047329"/>
    </source>
</evidence>
<dbReference type="EMBL" id="JAMFTS010000002">
    <property type="protein sequence ID" value="KAJ4796211.1"/>
    <property type="molecule type" value="Genomic_DNA"/>
</dbReference>